<dbReference type="RefSeq" id="WP_322474984.1">
    <property type="nucleotide sequence ID" value="NZ_JBHRZG010000012.1"/>
</dbReference>
<dbReference type="EMBL" id="JBHRZG010000012">
    <property type="protein sequence ID" value="MFC3833560.1"/>
    <property type="molecule type" value="Genomic_DNA"/>
</dbReference>
<keyword evidence="2" id="KW-1185">Reference proteome</keyword>
<organism evidence="1 2">
    <name type="scientific">Deinococcus rufus</name>
    <dbReference type="NCBI Taxonomy" id="2136097"/>
    <lineage>
        <taxon>Bacteria</taxon>
        <taxon>Thermotogati</taxon>
        <taxon>Deinococcota</taxon>
        <taxon>Deinococci</taxon>
        <taxon>Deinococcales</taxon>
        <taxon>Deinococcaceae</taxon>
        <taxon>Deinococcus</taxon>
    </lineage>
</organism>
<evidence type="ECO:0000313" key="2">
    <source>
        <dbReference type="Proteomes" id="UP001595803"/>
    </source>
</evidence>
<sequence length="64" mass="6182">MAAVRAVHVQPGDTVAVSGASGGVGTVAVPPARRAGARVLGTASPSRAAWLQAHGVNPCPTATP</sequence>
<gene>
    <name evidence="1" type="ORF">ACFOSB_11890</name>
</gene>
<accession>A0ABV7ZBF5</accession>
<reference evidence="2" key="1">
    <citation type="journal article" date="2019" name="Int. J. Syst. Evol. Microbiol.">
        <title>The Global Catalogue of Microorganisms (GCM) 10K type strain sequencing project: providing services to taxonomists for standard genome sequencing and annotation.</title>
        <authorList>
            <consortium name="The Broad Institute Genomics Platform"/>
            <consortium name="The Broad Institute Genome Sequencing Center for Infectious Disease"/>
            <person name="Wu L."/>
            <person name="Ma J."/>
        </authorList>
    </citation>
    <scope>NUCLEOTIDE SEQUENCE [LARGE SCALE GENOMIC DNA]</scope>
    <source>
        <strain evidence="2">CCTCC AB 2017081</strain>
    </source>
</reference>
<dbReference type="InterPro" id="IPR036291">
    <property type="entry name" value="NAD(P)-bd_dom_sf"/>
</dbReference>
<name>A0ABV7ZBF5_9DEIO</name>
<dbReference type="SUPFAM" id="SSF51735">
    <property type="entry name" value="NAD(P)-binding Rossmann-fold domains"/>
    <property type="match status" value="1"/>
</dbReference>
<dbReference type="Gene3D" id="3.40.50.720">
    <property type="entry name" value="NAD(P)-binding Rossmann-like Domain"/>
    <property type="match status" value="1"/>
</dbReference>
<comment type="caution">
    <text evidence="1">The sequence shown here is derived from an EMBL/GenBank/DDBJ whole genome shotgun (WGS) entry which is preliminary data.</text>
</comment>
<evidence type="ECO:0000313" key="1">
    <source>
        <dbReference type="EMBL" id="MFC3833560.1"/>
    </source>
</evidence>
<protein>
    <submittedName>
        <fullName evidence="1">Uncharacterized protein</fullName>
    </submittedName>
</protein>
<proteinExistence type="predicted"/>
<dbReference type="Proteomes" id="UP001595803">
    <property type="component" value="Unassembled WGS sequence"/>
</dbReference>